<protein>
    <submittedName>
        <fullName evidence="3">Uncharacterized protein</fullName>
    </submittedName>
</protein>
<feature type="compositionally biased region" description="Polar residues" evidence="2">
    <location>
        <begin position="118"/>
        <end position="127"/>
    </location>
</feature>
<sequence length="776" mass="88754">MTTGLFNYIDPTSSLDASGNKVKPWSKVDVDQTSFERKQVKREVVDIRAAASLKAFDVDLSGFDVFKSPAKETEFTDDAAVRNGYYGEVEALLKERIPDIKKVVIFDHTIRRREKSSPRQPVQQVHVDQTPGAAEARVRRHTDPSETEELLKGRYQIINVWRPIQNPASDFPLAVIDYRSTKPEDMIKVDLLYPNRNDNDDDDRGKEVLPDEATLKSTEGYTVKGETYSVAPNEGHKFYYAKDMTPEEVMLIKCFDSKSEVHEGGKHGIAGYTPHTAFVDPDTPKDAPGRQSIEHTNRDSETMSSSQGPSQGWLQVPRGQFLTLLHVGDAVASTSLPEEFQLTDPDRGILMGRILNNEVYWNRLLNGYIRLGAEPTLDWIIPVHRIQGSGFQTAFVKFIERVYQEPRKSCKGDMLIGMFKWFIQNPDNIHALSASDLELVSASDVMTDTPQFYQTHSACPRPPIDHLTEMLKWLISGPRLNSYHIKNICKMIDMLVAKGAIVDLHQNRFIEGYPRINPDAKKIPDNAVEIGMMPQCPASFLQTFLSTQTHEEQKFTQRSPVWRASGPILPRGMHFAVTSVKWIVTRIVQDLFDENKYEGPAVCIRHQYLQKLILLLNPAWTEYEECEALTQLVEVVEEIEPLFEVDVIGQLYKSDAFAAEVWFKLCRAVSGLASDVYQAQCDRQTAEFGNRRHRFAIGKSWDPRIQWMEGEFKKHISDADVDLAVNRDLKNAWKMMIVERGNDRQWWEIEDQDKWYVSIHEVRKTIERDPLYGVVI</sequence>
<evidence type="ECO:0000256" key="1">
    <source>
        <dbReference type="ARBA" id="ARBA00023604"/>
    </source>
</evidence>
<proteinExistence type="inferred from homology"/>
<comment type="caution">
    <text evidence="3">The sequence shown here is derived from an EMBL/GenBank/DDBJ whole genome shotgun (WGS) entry which is preliminary data.</text>
</comment>
<dbReference type="PANTHER" id="PTHR34598:SF4">
    <property type="entry name" value="7ALPHA-CEPHEM-METHOXYLASE P8 CHAIN RELATED PROTEIN"/>
    <property type="match status" value="1"/>
</dbReference>
<dbReference type="PANTHER" id="PTHR34598">
    <property type="entry name" value="BLL6449 PROTEIN"/>
    <property type="match status" value="1"/>
</dbReference>
<accession>A0A366QU66</accession>
<comment type="similarity">
    <text evidence="1">Belongs to the asaB hydroxylase/desaturase family.</text>
</comment>
<evidence type="ECO:0000313" key="4">
    <source>
        <dbReference type="Proteomes" id="UP000253153"/>
    </source>
</evidence>
<reference evidence="3 4" key="1">
    <citation type="submission" date="2018-06" db="EMBL/GenBank/DDBJ databases">
        <title>Fusarium incarnatum-equiseti species complex species 28.</title>
        <authorList>
            <person name="Gardiner D.M."/>
        </authorList>
    </citation>
    <scope>NUCLEOTIDE SEQUENCE [LARGE SCALE GENOMIC DNA]</scope>
    <source>
        <strain evidence="3 4">FIESC_28</strain>
    </source>
</reference>
<organism evidence="3 4">
    <name type="scientific">Fusarium coffeatum</name>
    <dbReference type="NCBI Taxonomy" id="231269"/>
    <lineage>
        <taxon>Eukaryota</taxon>
        <taxon>Fungi</taxon>
        <taxon>Dikarya</taxon>
        <taxon>Ascomycota</taxon>
        <taxon>Pezizomycotina</taxon>
        <taxon>Sordariomycetes</taxon>
        <taxon>Hypocreomycetidae</taxon>
        <taxon>Hypocreales</taxon>
        <taxon>Nectriaceae</taxon>
        <taxon>Fusarium</taxon>
        <taxon>Fusarium incarnatum-equiseti species complex</taxon>
    </lineage>
</organism>
<dbReference type="NCBIfam" id="NF041278">
    <property type="entry name" value="CmcJ_NvfI_EfuI"/>
    <property type="match status" value="1"/>
</dbReference>
<feature type="region of interest" description="Disordered" evidence="2">
    <location>
        <begin position="266"/>
        <end position="311"/>
    </location>
</feature>
<dbReference type="AlphaFoldDB" id="A0A366QU66"/>
<evidence type="ECO:0000256" key="2">
    <source>
        <dbReference type="SAM" id="MobiDB-lite"/>
    </source>
</evidence>
<dbReference type="GO" id="GO:0016491">
    <property type="term" value="F:oxidoreductase activity"/>
    <property type="evidence" value="ECO:0007669"/>
    <property type="project" value="InterPro"/>
</dbReference>
<dbReference type="InterPro" id="IPR044053">
    <property type="entry name" value="AsaB-like"/>
</dbReference>
<feature type="compositionally biased region" description="Polar residues" evidence="2">
    <location>
        <begin position="302"/>
        <end position="311"/>
    </location>
</feature>
<name>A0A366QU66_9HYPO</name>
<keyword evidence="4" id="KW-1185">Reference proteome</keyword>
<dbReference type="EMBL" id="QKXC01000284">
    <property type="protein sequence ID" value="RBR08464.1"/>
    <property type="molecule type" value="Genomic_DNA"/>
</dbReference>
<dbReference type="Proteomes" id="UP000253153">
    <property type="component" value="Unassembled WGS sequence"/>
</dbReference>
<feature type="region of interest" description="Disordered" evidence="2">
    <location>
        <begin position="114"/>
        <end position="146"/>
    </location>
</feature>
<gene>
    <name evidence="3" type="ORF">FIESC28_10264</name>
</gene>
<dbReference type="OrthoDB" id="5056238at2759"/>
<feature type="compositionally biased region" description="Basic and acidic residues" evidence="2">
    <location>
        <begin position="282"/>
        <end position="301"/>
    </location>
</feature>
<dbReference type="GeneID" id="41999694"/>
<evidence type="ECO:0000313" key="3">
    <source>
        <dbReference type="EMBL" id="RBR08464.1"/>
    </source>
</evidence>
<dbReference type="RefSeq" id="XP_031011572.1">
    <property type="nucleotide sequence ID" value="XM_031164398.1"/>
</dbReference>